<keyword evidence="2" id="KW-0472">Membrane</keyword>
<name>A0A6G1GYT4_9PEZI</name>
<keyword evidence="2" id="KW-1133">Transmembrane helix</keyword>
<feature type="region of interest" description="Disordered" evidence="1">
    <location>
        <begin position="1"/>
        <end position="57"/>
    </location>
</feature>
<reference evidence="3" key="1">
    <citation type="journal article" date="2020" name="Stud. Mycol.">
        <title>101 Dothideomycetes genomes: a test case for predicting lifestyles and emergence of pathogens.</title>
        <authorList>
            <person name="Haridas S."/>
            <person name="Albert R."/>
            <person name="Binder M."/>
            <person name="Bloem J."/>
            <person name="Labutti K."/>
            <person name="Salamov A."/>
            <person name="Andreopoulos B."/>
            <person name="Baker S."/>
            <person name="Barry K."/>
            <person name="Bills G."/>
            <person name="Bluhm B."/>
            <person name="Cannon C."/>
            <person name="Castanera R."/>
            <person name="Culley D."/>
            <person name="Daum C."/>
            <person name="Ezra D."/>
            <person name="Gonzalez J."/>
            <person name="Henrissat B."/>
            <person name="Kuo A."/>
            <person name="Liang C."/>
            <person name="Lipzen A."/>
            <person name="Lutzoni F."/>
            <person name="Magnuson J."/>
            <person name="Mondo S."/>
            <person name="Nolan M."/>
            <person name="Ohm R."/>
            <person name="Pangilinan J."/>
            <person name="Park H.-J."/>
            <person name="Ramirez L."/>
            <person name="Alfaro M."/>
            <person name="Sun H."/>
            <person name="Tritt A."/>
            <person name="Yoshinaga Y."/>
            <person name="Zwiers L.-H."/>
            <person name="Turgeon B."/>
            <person name="Goodwin S."/>
            <person name="Spatafora J."/>
            <person name="Crous P."/>
            <person name="Grigoriev I."/>
        </authorList>
    </citation>
    <scope>NUCLEOTIDE SEQUENCE</scope>
    <source>
        <strain evidence="3">CBS 113979</strain>
    </source>
</reference>
<accession>A0A6G1GYT4</accession>
<protein>
    <submittedName>
        <fullName evidence="3">Uncharacterized protein</fullName>
    </submittedName>
</protein>
<evidence type="ECO:0000256" key="1">
    <source>
        <dbReference type="SAM" id="MobiDB-lite"/>
    </source>
</evidence>
<dbReference type="AlphaFoldDB" id="A0A6G1GYT4"/>
<dbReference type="EMBL" id="ML977159">
    <property type="protein sequence ID" value="KAF1985930.1"/>
    <property type="molecule type" value="Genomic_DNA"/>
</dbReference>
<proteinExistence type="predicted"/>
<gene>
    <name evidence="3" type="ORF">K402DRAFT_404727</name>
</gene>
<organism evidence="3 4">
    <name type="scientific">Aulographum hederae CBS 113979</name>
    <dbReference type="NCBI Taxonomy" id="1176131"/>
    <lineage>
        <taxon>Eukaryota</taxon>
        <taxon>Fungi</taxon>
        <taxon>Dikarya</taxon>
        <taxon>Ascomycota</taxon>
        <taxon>Pezizomycotina</taxon>
        <taxon>Dothideomycetes</taxon>
        <taxon>Pleosporomycetidae</taxon>
        <taxon>Aulographales</taxon>
        <taxon>Aulographaceae</taxon>
    </lineage>
</organism>
<evidence type="ECO:0000256" key="2">
    <source>
        <dbReference type="SAM" id="Phobius"/>
    </source>
</evidence>
<evidence type="ECO:0000313" key="4">
    <source>
        <dbReference type="Proteomes" id="UP000800041"/>
    </source>
</evidence>
<dbReference type="OrthoDB" id="5428040at2759"/>
<feature type="transmembrane region" description="Helical" evidence="2">
    <location>
        <begin position="123"/>
        <end position="143"/>
    </location>
</feature>
<feature type="transmembrane region" description="Helical" evidence="2">
    <location>
        <begin position="85"/>
        <end position="111"/>
    </location>
</feature>
<keyword evidence="4" id="KW-1185">Reference proteome</keyword>
<keyword evidence="2" id="KW-0812">Transmembrane</keyword>
<feature type="region of interest" description="Disordered" evidence="1">
    <location>
        <begin position="456"/>
        <end position="477"/>
    </location>
</feature>
<sequence>MAAESDAPGRKAVTPSAESHLNGERFSETDEEDRQQRLRTRISYRKPVPSPTYEPVPSEDVEIPAAANTNFMSKWRRAQWVTRSVTISALIIRAASSAQAVVATAMVASLLLERHGVKVADAAEFSILRFTNAGHVFALWMFLRNYSRLNNGPTFSISIVLLATTTSILQFASTILLTDVSSGSLILGDTLVSVPIGMKAVREAAPMWDTPYWLMTPYQFPAFLEYKEEPVHQEGVSDTGITVRGFLPLPSQSSWKSLRYYRGSAAFFDTRVVCSRPAVRDLVSYIIFNYTGDVAATNPGSDEGGALGTNHLLCPIDHGPSTGTYASPGALVSRLNPLRRPLDQYEESEGERSGWRVKNPQSYNEEIGPLDGHTYLLWDLKDVSTNCGPSGKCCGPYRMSIAESESDGVWSQFTLKSGGWDFGSVRATLCFDAFGFDRGATDNQYVVPHDFDVTFSQNQDLPDEPIPSPGDGSRNLNTADIRKQLGAVHNHNGLSTGDRGVLPLGIKQIDQQLDSLETSDE</sequence>
<evidence type="ECO:0000313" key="3">
    <source>
        <dbReference type="EMBL" id="KAF1985930.1"/>
    </source>
</evidence>
<dbReference type="Proteomes" id="UP000800041">
    <property type="component" value="Unassembled WGS sequence"/>
</dbReference>
<feature type="transmembrane region" description="Helical" evidence="2">
    <location>
        <begin position="155"/>
        <end position="177"/>
    </location>
</feature>